<comment type="subcellular location">
    <subcellularLocation>
        <location evidence="1">Nucleus</location>
    </subcellularLocation>
</comment>
<dbReference type="GO" id="GO:0005840">
    <property type="term" value="C:ribosome"/>
    <property type="evidence" value="ECO:0007669"/>
    <property type="project" value="UniProtKB-KW"/>
</dbReference>
<protein>
    <recommendedName>
        <fullName evidence="10">Beta-catenin-like protein 1 N-terminal domain-containing protein</fullName>
    </recommendedName>
</protein>
<dbReference type="InterPro" id="IPR023621">
    <property type="entry name" value="Ribosomal_eL31_dom_sf"/>
</dbReference>
<dbReference type="AlphaFoldDB" id="A0A507CII1"/>
<keyword evidence="4" id="KW-0677">Repeat</keyword>
<accession>A0A507CII1</accession>
<dbReference type="PANTHER" id="PTHR14978">
    <property type="entry name" value="BETA-CATENIN-LIKE PROTEIN 1 NUCLEAR ASSOCIATED PROTEIN"/>
    <property type="match status" value="1"/>
</dbReference>
<comment type="similarity">
    <text evidence="2">Belongs to the eukaryotic ribosomal protein eL31 family.</text>
</comment>
<evidence type="ECO:0000256" key="7">
    <source>
        <dbReference type="ARBA" id="ARBA00023242"/>
    </source>
</evidence>
<dbReference type="GO" id="GO:0005681">
    <property type="term" value="C:spliceosomal complex"/>
    <property type="evidence" value="ECO:0007669"/>
    <property type="project" value="TreeGrafter"/>
</dbReference>
<evidence type="ECO:0000313" key="11">
    <source>
        <dbReference type="EMBL" id="TPX37515.1"/>
    </source>
</evidence>
<evidence type="ECO:0000256" key="8">
    <source>
        <dbReference type="ARBA" id="ARBA00023274"/>
    </source>
</evidence>
<dbReference type="Gene3D" id="1.25.10.10">
    <property type="entry name" value="Leucine-rich Repeat Variant"/>
    <property type="match status" value="1"/>
</dbReference>
<dbReference type="InterPro" id="IPR020052">
    <property type="entry name" value="Ribosomal_eL31_CS"/>
</dbReference>
<evidence type="ECO:0000256" key="1">
    <source>
        <dbReference type="ARBA" id="ARBA00004123"/>
    </source>
</evidence>
<evidence type="ECO:0000256" key="6">
    <source>
        <dbReference type="ARBA" id="ARBA00023054"/>
    </source>
</evidence>
<dbReference type="Pfam" id="PF08216">
    <property type="entry name" value="CTNNBL"/>
    <property type="match status" value="1"/>
</dbReference>
<dbReference type="Proteomes" id="UP000319731">
    <property type="component" value="Unassembled WGS sequence"/>
</dbReference>
<keyword evidence="7" id="KW-0539">Nucleus</keyword>
<keyword evidence="5" id="KW-0689">Ribosomal protein</keyword>
<dbReference type="SUPFAM" id="SSF48371">
    <property type="entry name" value="ARM repeat"/>
    <property type="match status" value="1"/>
</dbReference>
<dbReference type="GeneID" id="42001774"/>
<dbReference type="PROSITE" id="PS01144">
    <property type="entry name" value="RIBOSOMAL_L31E"/>
    <property type="match status" value="1"/>
</dbReference>
<dbReference type="Gene3D" id="3.10.440.10">
    <property type="match status" value="1"/>
</dbReference>
<evidence type="ECO:0000313" key="12">
    <source>
        <dbReference type="Proteomes" id="UP000319731"/>
    </source>
</evidence>
<dbReference type="InterPro" id="IPR000054">
    <property type="entry name" value="Ribosomal_eL31"/>
</dbReference>
<evidence type="ECO:0000256" key="9">
    <source>
        <dbReference type="SAM" id="MobiDB-lite"/>
    </source>
</evidence>
<keyword evidence="3" id="KW-0597">Phosphoprotein</keyword>
<dbReference type="InterPro" id="IPR016024">
    <property type="entry name" value="ARM-type_fold"/>
</dbReference>
<dbReference type="Pfam" id="PF01198">
    <property type="entry name" value="Ribosomal_L31e"/>
    <property type="match status" value="1"/>
</dbReference>
<dbReference type="PANTHER" id="PTHR14978:SF0">
    <property type="entry name" value="BETA-CATENIN-LIKE PROTEIN 1"/>
    <property type="match status" value="1"/>
</dbReference>
<feature type="region of interest" description="Disordered" evidence="9">
    <location>
        <begin position="145"/>
        <end position="177"/>
    </location>
</feature>
<dbReference type="EMBL" id="QEAO01000002">
    <property type="protein sequence ID" value="TPX37515.1"/>
    <property type="molecule type" value="Genomic_DNA"/>
</dbReference>
<dbReference type="SUPFAM" id="SSF54575">
    <property type="entry name" value="Ribosomal protein L31e"/>
    <property type="match status" value="1"/>
</dbReference>
<evidence type="ECO:0000256" key="3">
    <source>
        <dbReference type="ARBA" id="ARBA00022553"/>
    </source>
</evidence>
<dbReference type="InterPro" id="IPR011989">
    <property type="entry name" value="ARM-like"/>
</dbReference>
<dbReference type="InterPro" id="IPR013180">
    <property type="entry name" value="CTNNBL1_N"/>
</dbReference>
<feature type="domain" description="Beta-catenin-like protein 1 N-terminal" evidence="10">
    <location>
        <begin position="179"/>
        <end position="285"/>
    </location>
</feature>
<keyword evidence="8" id="KW-0687">Ribonucleoprotein</keyword>
<dbReference type="SMART" id="SM01380">
    <property type="entry name" value="Ribosomal_L31e"/>
    <property type="match status" value="1"/>
</dbReference>
<evidence type="ECO:0000256" key="2">
    <source>
        <dbReference type="ARBA" id="ARBA00010808"/>
    </source>
</evidence>
<reference evidence="11 12" key="1">
    <citation type="journal article" date="2019" name="Sci. Rep.">
        <title>Comparative genomics of chytrid fungi reveal insights into the obligate biotrophic and pathogenic lifestyle of Synchytrium endobioticum.</title>
        <authorList>
            <person name="van de Vossenberg B.T.L.H."/>
            <person name="Warris S."/>
            <person name="Nguyen H.D.T."/>
            <person name="van Gent-Pelzer M.P.E."/>
            <person name="Joly D.L."/>
            <person name="van de Geest H.C."/>
            <person name="Bonants P.J.M."/>
            <person name="Smith D.S."/>
            <person name="Levesque C.A."/>
            <person name="van der Lee T.A.J."/>
        </authorList>
    </citation>
    <scope>NUCLEOTIDE SEQUENCE [LARGE SCALE GENOMIC DNA]</scope>
    <source>
        <strain evidence="11 12">JEL517</strain>
    </source>
</reference>
<comment type="caution">
    <text evidence="11">The sequence shown here is derived from an EMBL/GenBank/DDBJ whole genome shotgun (WGS) entry which is preliminary data.</text>
</comment>
<dbReference type="OrthoDB" id="1898821at2759"/>
<keyword evidence="12" id="KW-1185">Reference proteome</keyword>
<organism evidence="11 12">
    <name type="scientific">Synchytrium microbalum</name>
    <dbReference type="NCBI Taxonomy" id="1806994"/>
    <lineage>
        <taxon>Eukaryota</taxon>
        <taxon>Fungi</taxon>
        <taxon>Fungi incertae sedis</taxon>
        <taxon>Chytridiomycota</taxon>
        <taxon>Chytridiomycota incertae sedis</taxon>
        <taxon>Chytridiomycetes</taxon>
        <taxon>Synchytriales</taxon>
        <taxon>Synchytriaceae</taxon>
        <taxon>Synchytrium</taxon>
    </lineage>
</organism>
<evidence type="ECO:0000256" key="4">
    <source>
        <dbReference type="ARBA" id="ARBA00022737"/>
    </source>
</evidence>
<dbReference type="GO" id="GO:0003735">
    <property type="term" value="F:structural constituent of ribosome"/>
    <property type="evidence" value="ECO:0007669"/>
    <property type="project" value="InterPro"/>
</dbReference>
<dbReference type="FunFam" id="3.10.440.10:FF:000001">
    <property type="entry name" value="60S ribosomal protein L31"/>
    <property type="match status" value="1"/>
</dbReference>
<evidence type="ECO:0000256" key="5">
    <source>
        <dbReference type="ARBA" id="ARBA00022980"/>
    </source>
</evidence>
<keyword evidence="6" id="KW-0175">Coiled coil</keyword>
<dbReference type="FunFam" id="1.25.10.10:FF:001136">
    <property type="entry name" value="Beta-catenin-like protein 1"/>
    <property type="match status" value="1"/>
</dbReference>
<feature type="compositionally biased region" description="Basic and acidic residues" evidence="9">
    <location>
        <begin position="590"/>
        <end position="601"/>
    </location>
</feature>
<sequence length="705" mass="81138">MDQQLEIETDMMETFKKRAPTAVKAIRAFAEKHMKTKDVRLAPTLNKEIWKRGVKHVPHRMRLRLSRKRNDAEDAKEKLYTYVEAVPVAKFKGLQTVTIDEKRNTIIILNMSGVNIDSLFKLPARPNKRKKLDDPDEFLERLRQNQEDEEVSAAKIAKHKDEEEDEDEDMDGRFHGDGLSEEQRKILELVDLAEEAPAAIDLPTMRKMVLKLEKNITKNNQMRSRYPDDPLKFVESEADLDEEIKNMTALSSVPELYPELIQLKAVDSLVSLIQHENTDISIASIELLNELTDEDVVAQSSEEGELGMSAFVKELVEKEVLVVLTQNMARLNEEQAEDRQAVFNTISTVENMISIDPKIAETVVSTTNFMTYLLQRIRPKAFDSNKQYASEMLSILVQSSRPPRLKLGELEGVDIMLQVLSQYKRRDPRDADEYEYMENVFDALCSALAEPEIKKKFIDAEGLELMLLMLKEKNASRMRALKVLNHAMLGKDGKDTCDKFIQVSGLKTIFAVFMKKGIKQLKKTYKQYSETEEDEHVVSIITSLLKNALTIDIRQRLLNKFVEEDFEKIDRLISMYEQYTAKVRIADQEIERQEERRQNRDPDDDDAMDEEERKLDYYLRRLDAGLYTLQFVAYTIASIVDASDEIREVVVKALEKRGSSLQEVALILDEYASNFGDGNTDAAQQQEESVELKRLVQMLNPSLAE</sequence>
<evidence type="ECO:0000259" key="10">
    <source>
        <dbReference type="SMART" id="SM01156"/>
    </source>
</evidence>
<gene>
    <name evidence="11" type="ORF">SmJEL517_g00548</name>
</gene>
<proteinExistence type="inferred from homology"/>
<dbReference type="InterPro" id="IPR039678">
    <property type="entry name" value="CTNNBL1"/>
</dbReference>
<dbReference type="SMART" id="SM01156">
    <property type="entry name" value="DUF1716"/>
    <property type="match status" value="1"/>
</dbReference>
<dbReference type="RefSeq" id="XP_031027426.1">
    <property type="nucleotide sequence ID" value="XM_031166477.1"/>
</dbReference>
<dbReference type="CDD" id="cd00463">
    <property type="entry name" value="Ribosomal_L31e"/>
    <property type="match status" value="1"/>
</dbReference>
<dbReference type="GO" id="GO:0006412">
    <property type="term" value="P:translation"/>
    <property type="evidence" value="ECO:0007669"/>
    <property type="project" value="InterPro"/>
</dbReference>
<name>A0A507CII1_9FUNG</name>
<dbReference type="STRING" id="1806994.A0A507CII1"/>
<feature type="region of interest" description="Disordered" evidence="9">
    <location>
        <begin position="590"/>
        <end position="609"/>
    </location>
</feature>